<organism evidence="2 3">
    <name type="scientific">Scopulibacillus darangshiensis</name>
    <dbReference type="NCBI Taxonomy" id="442528"/>
    <lineage>
        <taxon>Bacteria</taxon>
        <taxon>Bacillati</taxon>
        <taxon>Bacillota</taxon>
        <taxon>Bacilli</taxon>
        <taxon>Bacillales</taxon>
        <taxon>Sporolactobacillaceae</taxon>
        <taxon>Scopulibacillus</taxon>
    </lineage>
</organism>
<dbReference type="GO" id="GO:0016747">
    <property type="term" value="F:acyltransferase activity, transferring groups other than amino-acyl groups"/>
    <property type="evidence" value="ECO:0007669"/>
    <property type="project" value="InterPro"/>
</dbReference>
<feature type="domain" description="N-acetyltransferase" evidence="1">
    <location>
        <begin position="95"/>
        <end position="222"/>
    </location>
</feature>
<keyword evidence="2" id="KW-0808">Transferase</keyword>
<dbReference type="AlphaFoldDB" id="A0A4R2NFB0"/>
<dbReference type="InterPro" id="IPR000182">
    <property type="entry name" value="GNAT_dom"/>
</dbReference>
<evidence type="ECO:0000313" key="3">
    <source>
        <dbReference type="Proteomes" id="UP000295416"/>
    </source>
</evidence>
<dbReference type="InterPro" id="IPR016181">
    <property type="entry name" value="Acyl_CoA_acyltransferase"/>
</dbReference>
<dbReference type="RefSeq" id="WP_132748156.1">
    <property type="nucleotide sequence ID" value="NZ_SLXK01000056.1"/>
</dbReference>
<evidence type="ECO:0000259" key="1">
    <source>
        <dbReference type="PROSITE" id="PS51186"/>
    </source>
</evidence>
<dbReference type="Pfam" id="PF00583">
    <property type="entry name" value="Acetyltransf_1"/>
    <property type="match status" value="1"/>
</dbReference>
<evidence type="ECO:0000313" key="2">
    <source>
        <dbReference type="EMBL" id="TCP19971.1"/>
    </source>
</evidence>
<dbReference type="PROSITE" id="PS51186">
    <property type="entry name" value="GNAT"/>
    <property type="match status" value="1"/>
</dbReference>
<dbReference type="SUPFAM" id="SSF55729">
    <property type="entry name" value="Acyl-CoA N-acyltransferases (Nat)"/>
    <property type="match status" value="1"/>
</dbReference>
<dbReference type="Proteomes" id="UP000295416">
    <property type="component" value="Unassembled WGS sequence"/>
</dbReference>
<protein>
    <submittedName>
        <fullName evidence="2">Acetyltransferase (GNAT) family protein</fullName>
    </submittedName>
</protein>
<dbReference type="Gene3D" id="3.40.630.30">
    <property type="match status" value="1"/>
</dbReference>
<comment type="caution">
    <text evidence="2">The sequence shown here is derived from an EMBL/GenBank/DDBJ whole genome shotgun (WGS) entry which is preliminary data.</text>
</comment>
<dbReference type="OrthoDB" id="9796381at2"/>
<dbReference type="EMBL" id="SLXK01000056">
    <property type="protein sequence ID" value="TCP19971.1"/>
    <property type="molecule type" value="Genomic_DNA"/>
</dbReference>
<gene>
    <name evidence="2" type="ORF">EV207_1567</name>
</gene>
<sequence length="224" mass="25534">MSELIPTPWDKRAFGLETYEIQGLTENLLSSLDGIEGHFTIKVAPTVSKALLHRYGFYYCDTLIEPYCTYETFQPFYDPAVSITESVELAMLTEMCLNTFTYDRFHRDFKIDDEQADQRYVNWLTDLYHSGSVFGLRCNGNAAGFFAYKDGSILLHALSEQYRGKGLAKYFWSEACRALFSYDYHELSSSISAANLAILNVYSKLGFSFRNPVDVYHKVNAPAG</sequence>
<proteinExistence type="predicted"/>
<name>A0A4R2NFB0_9BACL</name>
<accession>A0A4R2NFB0</accession>
<keyword evidence="3" id="KW-1185">Reference proteome</keyword>
<reference evidence="2 3" key="1">
    <citation type="submission" date="2019-03" db="EMBL/GenBank/DDBJ databases">
        <title>Genomic Encyclopedia of Type Strains, Phase IV (KMG-IV): sequencing the most valuable type-strain genomes for metagenomic binning, comparative biology and taxonomic classification.</title>
        <authorList>
            <person name="Goeker M."/>
        </authorList>
    </citation>
    <scope>NUCLEOTIDE SEQUENCE [LARGE SCALE GENOMIC DNA]</scope>
    <source>
        <strain evidence="2 3">DSM 19377</strain>
    </source>
</reference>